<evidence type="ECO:0000256" key="7">
    <source>
        <dbReference type="ARBA" id="ARBA00022840"/>
    </source>
</evidence>
<reference evidence="15" key="1">
    <citation type="submission" date="2020-10" db="EMBL/GenBank/DDBJ databases">
        <authorList>
            <person name="Han B."/>
            <person name="Lu T."/>
            <person name="Zhao Q."/>
            <person name="Huang X."/>
            <person name="Zhao Y."/>
        </authorList>
    </citation>
    <scope>NUCLEOTIDE SEQUENCE</scope>
</reference>
<dbReference type="Gene3D" id="2.130.10.10">
    <property type="entry name" value="YVTN repeat-like/Quinoprotein amine dehydrogenase"/>
    <property type="match status" value="1"/>
</dbReference>
<keyword evidence="16" id="KW-1185">Reference proteome</keyword>
<evidence type="ECO:0000256" key="12">
    <source>
        <dbReference type="RuleBase" id="RU363039"/>
    </source>
</evidence>
<dbReference type="InterPro" id="IPR036322">
    <property type="entry name" value="WD40_repeat_dom_sf"/>
</dbReference>
<dbReference type="GO" id="GO:0046872">
    <property type="term" value="F:metal ion binding"/>
    <property type="evidence" value="ECO:0007669"/>
    <property type="project" value="UniProtKB-KW"/>
</dbReference>
<evidence type="ECO:0000313" key="16">
    <source>
        <dbReference type="Proteomes" id="UP000604825"/>
    </source>
</evidence>
<organism evidence="15 16">
    <name type="scientific">Miscanthus lutarioriparius</name>
    <dbReference type="NCBI Taxonomy" id="422564"/>
    <lineage>
        <taxon>Eukaryota</taxon>
        <taxon>Viridiplantae</taxon>
        <taxon>Streptophyta</taxon>
        <taxon>Embryophyta</taxon>
        <taxon>Tracheophyta</taxon>
        <taxon>Spermatophyta</taxon>
        <taxon>Magnoliopsida</taxon>
        <taxon>Liliopsida</taxon>
        <taxon>Poales</taxon>
        <taxon>Poaceae</taxon>
        <taxon>PACMAD clade</taxon>
        <taxon>Panicoideae</taxon>
        <taxon>Andropogonodae</taxon>
        <taxon>Andropogoneae</taxon>
        <taxon>Saccharinae</taxon>
        <taxon>Miscanthus</taxon>
    </lineage>
</organism>
<dbReference type="InterPro" id="IPR001680">
    <property type="entry name" value="WD40_rpt"/>
</dbReference>
<keyword evidence="7 12" id="KW-0067">ATP-binding</keyword>
<feature type="region of interest" description="Disordered" evidence="13">
    <location>
        <begin position="67"/>
        <end position="120"/>
    </location>
</feature>
<comment type="cofactor">
    <cofactor evidence="1">
        <name>[4Fe-4S] cluster</name>
        <dbReference type="ChEBI" id="CHEBI:49883"/>
    </cofactor>
</comment>
<dbReference type="NCBIfam" id="TIGR00322">
    <property type="entry name" value="diphth2_R"/>
    <property type="match status" value="1"/>
</dbReference>
<evidence type="ECO:0000256" key="9">
    <source>
        <dbReference type="ARBA" id="ARBA00023004"/>
    </source>
</evidence>
<dbReference type="AlphaFoldDB" id="A0A811R293"/>
<name>A0A811R293_9POAL</name>
<dbReference type="Gene3D" id="3.40.50.11860">
    <property type="entry name" value="Diphthamide synthesis DPH1/DPH2 domain 3"/>
    <property type="match status" value="1"/>
</dbReference>
<feature type="compositionally biased region" description="Low complexity" evidence="13">
    <location>
        <begin position="12"/>
        <end position="25"/>
    </location>
</feature>
<keyword evidence="8 12" id="KW-0648">Protein biosynthesis</keyword>
<evidence type="ECO:0000256" key="13">
    <source>
        <dbReference type="SAM" id="MobiDB-lite"/>
    </source>
</evidence>
<dbReference type="PANTHER" id="PTHR22844:SF340">
    <property type="entry name" value="OS01G0946100 PROTEIN"/>
    <property type="match status" value="1"/>
</dbReference>
<dbReference type="InterPro" id="IPR015943">
    <property type="entry name" value="WD40/YVTN_repeat-like_dom_sf"/>
</dbReference>
<dbReference type="SUPFAM" id="SSF52374">
    <property type="entry name" value="Nucleotidylyl transferase"/>
    <property type="match status" value="1"/>
</dbReference>
<proteinExistence type="inferred from homology"/>
<dbReference type="Proteomes" id="UP000604825">
    <property type="component" value="Unassembled WGS sequence"/>
</dbReference>
<dbReference type="InterPro" id="IPR045182">
    <property type="entry name" value="JINGUBANG-like"/>
</dbReference>
<evidence type="ECO:0000256" key="8">
    <source>
        <dbReference type="ARBA" id="ARBA00022917"/>
    </source>
</evidence>
<dbReference type="GO" id="GO:0017183">
    <property type="term" value="P:protein histidyl modification to diphthamide"/>
    <property type="evidence" value="ECO:0007669"/>
    <property type="project" value="InterPro"/>
</dbReference>
<keyword evidence="10" id="KW-0411">Iron-sulfur</keyword>
<comment type="similarity">
    <text evidence="12">Belongs to the class-I aminoacyl-tRNA synthetase family.</text>
</comment>
<comment type="caution">
    <text evidence="15">The sequence shown here is derived from an EMBL/GenBank/DDBJ whole genome shotgun (WGS) entry which is preliminary data.</text>
</comment>
<dbReference type="InterPro" id="IPR014729">
    <property type="entry name" value="Rossmann-like_a/b/a_fold"/>
</dbReference>
<sequence length="547" mass="60462">MASNGGGGGGLRHSNSSRLSRMSYSGSGGDDTRVQAAVPGDRPMVTFARRTHSGRYLSYSRDDLDSDLGIGGDMSPDRKEEQQHQYASYHRHMRAPHGQGHRLGGLPPADGRSHGKNGGSVKALAAAGGRVFSAHQDGRVRVWRVSRRSRSENAFKLVAALPTARDYLGRVFRQANYVQTMARRSHRCLWIKHADSISCLAVAATVHNTALLYSGSWDRTLKDWRIADLKCLEYIRAHDDAVNAVAAGAGVVYSGSANRRVKAWEKGKASHFLQGVLVARDGVSWDLLNVMHLNVNVSFVVRYDAIENQLTADISHLMKILRRRYYLVEKAKDANIIGILVGTLGVAGCLHIIEQMKELIKAAGKKSYTLVMGRPNSAKLVNFPECEVFIYVSCAQTALLDSKDFLALVITPFEAVLAFGRGREWTGEYLLDFKDLITLEKHGPPTVDTMDILRFHAVYWPAMLMSAGLSVPDTVFCHGFLTKDGMKMGKSLGNMLEPKDLVERFGADAVRYFFLREVEFGNDGDYLEERFINIVNAHLANTIGIST</sequence>
<dbReference type="InterPro" id="IPR015413">
    <property type="entry name" value="Methionyl/Leucyl_tRNA_Synth"/>
</dbReference>
<evidence type="ECO:0000259" key="14">
    <source>
        <dbReference type="Pfam" id="PF09334"/>
    </source>
</evidence>
<evidence type="ECO:0000256" key="2">
    <source>
        <dbReference type="ARBA" id="ARBA00005156"/>
    </source>
</evidence>
<protein>
    <recommendedName>
        <fullName evidence="14">Methionyl/Leucyl tRNA synthetase domain-containing protein</fullName>
    </recommendedName>
</protein>
<evidence type="ECO:0000256" key="3">
    <source>
        <dbReference type="ARBA" id="ARBA00006179"/>
    </source>
</evidence>
<dbReference type="GO" id="GO:0051536">
    <property type="term" value="F:iron-sulfur cluster binding"/>
    <property type="evidence" value="ECO:0007669"/>
    <property type="project" value="UniProtKB-KW"/>
</dbReference>
<dbReference type="Pfam" id="PF01866">
    <property type="entry name" value="Diphthamide_syn"/>
    <property type="match status" value="1"/>
</dbReference>
<evidence type="ECO:0000256" key="1">
    <source>
        <dbReference type="ARBA" id="ARBA00001966"/>
    </source>
</evidence>
<feature type="compositionally biased region" description="Gly residues" evidence="13">
    <location>
        <begin position="1"/>
        <end position="11"/>
    </location>
</feature>
<feature type="domain" description="Methionyl/Leucyl tRNA synthetase" evidence="14">
    <location>
        <begin position="451"/>
        <end position="544"/>
    </location>
</feature>
<feature type="region of interest" description="Disordered" evidence="13">
    <location>
        <begin position="1"/>
        <end position="36"/>
    </location>
</feature>
<evidence type="ECO:0000256" key="10">
    <source>
        <dbReference type="ARBA" id="ARBA00023014"/>
    </source>
</evidence>
<accession>A0A811R293</accession>
<keyword evidence="6 12" id="KW-0547">Nucleotide-binding</keyword>
<keyword evidence="5" id="KW-0479">Metal-binding</keyword>
<evidence type="ECO:0000256" key="11">
    <source>
        <dbReference type="ARBA" id="ARBA00023146"/>
    </source>
</evidence>
<comment type="pathway">
    <text evidence="2">Protein modification; peptidyl-diphthamide biosynthesis.</text>
</comment>
<dbReference type="Pfam" id="PF00400">
    <property type="entry name" value="WD40"/>
    <property type="match status" value="1"/>
</dbReference>
<evidence type="ECO:0000256" key="5">
    <source>
        <dbReference type="ARBA" id="ARBA00022723"/>
    </source>
</evidence>
<dbReference type="GO" id="GO:0090560">
    <property type="term" value="F:2-(3-amino-3-carboxypropyl)histidine synthase activity"/>
    <property type="evidence" value="ECO:0007669"/>
    <property type="project" value="InterPro"/>
</dbReference>
<evidence type="ECO:0000256" key="6">
    <source>
        <dbReference type="ARBA" id="ARBA00022741"/>
    </source>
</evidence>
<gene>
    <name evidence="15" type="ORF">NCGR_LOCUS47101</name>
</gene>
<evidence type="ECO:0000256" key="4">
    <source>
        <dbReference type="ARBA" id="ARBA00022598"/>
    </source>
</evidence>
<dbReference type="OrthoDB" id="629407at2759"/>
<dbReference type="Pfam" id="PF09334">
    <property type="entry name" value="tRNA-synt_1g"/>
    <property type="match status" value="1"/>
</dbReference>
<dbReference type="PANTHER" id="PTHR22844">
    <property type="entry name" value="F-BOX AND WD40 DOMAIN PROTEIN"/>
    <property type="match status" value="1"/>
</dbReference>
<dbReference type="InterPro" id="IPR016435">
    <property type="entry name" value="DPH1/DPH2"/>
</dbReference>
<dbReference type="SUPFAM" id="SSF50978">
    <property type="entry name" value="WD40 repeat-like"/>
    <property type="match status" value="1"/>
</dbReference>
<dbReference type="GO" id="GO:0006418">
    <property type="term" value="P:tRNA aminoacylation for protein translation"/>
    <property type="evidence" value="ECO:0007669"/>
    <property type="project" value="InterPro"/>
</dbReference>
<dbReference type="InterPro" id="IPR042265">
    <property type="entry name" value="DPH1/DPH2_3"/>
</dbReference>
<dbReference type="Gene3D" id="3.40.50.620">
    <property type="entry name" value="HUPs"/>
    <property type="match status" value="1"/>
</dbReference>
<dbReference type="SFLD" id="SFLDS00032">
    <property type="entry name" value="Radical_SAM_3-amino-3-carboxyp"/>
    <property type="match status" value="1"/>
</dbReference>
<dbReference type="GO" id="GO:0005524">
    <property type="term" value="F:ATP binding"/>
    <property type="evidence" value="ECO:0007669"/>
    <property type="project" value="UniProtKB-KW"/>
</dbReference>
<dbReference type="EMBL" id="CAJGYO010000012">
    <property type="protein sequence ID" value="CAD6263796.1"/>
    <property type="molecule type" value="Genomic_DNA"/>
</dbReference>
<keyword evidence="11 12" id="KW-0030">Aminoacyl-tRNA synthetase</keyword>
<keyword evidence="4 12" id="KW-0436">Ligase</keyword>
<dbReference type="FunFam" id="3.40.50.11860:FF:000001">
    <property type="entry name" value="2-(3-amino-3-carboxypropyl)histidine synthase subunit 2"/>
    <property type="match status" value="1"/>
</dbReference>
<evidence type="ECO:0000313" key="15">
    <source>
        <dbReference type="EMBL" id="CAD6263796.1"/>
    </source>
</evidence>
<comment type="similarity">
    <text evidence="3">Belongs to the DPH1/DPH2 family. DPH2 subfamily.</text>
</comment>
<keyword evidence="9" id="KW-0408">Iron</keyword>
<dbReference type="SMART" id="SM00320">
    <property type="entry name" value="WD40"/>
    <property type="match status" value="3"/>
</dbReference>
<dbReference type="GO" id="GO:0004812">
    <property type="term" value="F:aminoacyl-tRNA ligase activity"/>
    <property type="evidence" value="ECO:0007669"/>
    <property type="project" value="UniProtKB-KW"/>
</dbReference>